<keyword evidence="4" id="KW-0028">Amino-acid biosynthesis</keyword>
<evidence type="ECO:0000313" key="13">
    <source>
        <dbReference type="EMBL" id="CAB4631310.1"/>
    </source>
</evidence>
<evidence type="ECO:0000256" key="6">
    <source>
        <dbReference type="ARBA" id="ARBA00022741"/>
    </source>
</evidence>
<keyword evidence="9" id="KW-0057">Aromatic amino acid biosynthesis</keyword>
<dbReference type="GO" id="GO:0005829">
    <property type="term" value="C:cytosol"/>
    <property type="evidence" value="ECO:0007669"/>
    <property type="project" value="TreeGrafter"/>
</dbReference>
<keyword evidence="5" id="KW-0808">Transferase</keyword>
<dbReference type="PANTHER" id="PTHR21087:SF16">
    <property type="entry name" value="SHIKIMATE KINASE 1, CHLOROPLASTIC"/>
    <property type="match status" value="1"/>
</dbReference>
<dbReference type="CDD" id="cd00464">
    <property type="entry name" value="SK"/>
    <property type="match status" value="1"/>
</dbReference>
<evidence type="ECO:0000256" key="5">
    <source>
        <dbReference type="ARBA" id="ARBA00022679"/>
    </source>
</evidence>
<comment type="catalytic activity">
    <reaction evidence="10">
        <text>shikimate + ATP = 3-phosphoshikimate + ADP + H(+)</text>
        <dbReference type="Rhea" id="RHEA:13121"/>
        <dbReference type="ChEBI" id="CHEBI:15378"/>
        <dbReference type="ChEBI" id="CHEBI:30616"/>
        <dbReference type="ChEBI" id="CHEBI:36208"/>
        <dbReference type="ChEBI" id="CHEBI:145989"/>
        <dbReference type="ChEBI" id="CHEBI:456216"/>
        <dbReference type="EC" id="2.7.1.71"/>
    </reaction>
</comment>
<dbReference type="AlphaFoldDB" id="A0A6J6CTP9"/>
<evidence type="ECO:0000313" key="12">
    <source>
        <dbReference type="EMBL" id="CAB4554667.1"/>
    </source>
</evidence>
<evidence type="ECO:0000256" key="4">
    <source>
        <dbReference type="ARBA" id="ARBA00022605"/>
    </source>
</evidence>
<dbReference type="PANTHER" id="PTHR21087">
    <property type="entry name" value="SHIKIMATE KINASE"/>
    <property type="match status" value="1"/>
</dbReference>
<feature type="domain" description="AAA+ ATPase" evidence="11">
    <location>
        <begin position="4"/>
        <end position="122"/>
    </location>
</feature>
<dbReference type="InterPro" id="IPR000623">
    <property type="entry name" value="Shikimate_kinase/TSH1"/>
</dbReference>
<dbReference type="EC" id="2.7.1.71" evidence="3"/>
<dbReference type="GO" id="GO:0009073">
    <property type="term" value="P:aromatic amino acid family biosynthetic process"/>
    <property type="evidence" value="ECO:0007669"/>
    <property type="project" value="UniProtKB-KW"/>
</dbReference>
<dbReference type="InterPro" id="IPR023000">
    <property type="entry name" value="Shikimate_kinase_CS"/>
</dbReference>
<evidence type="ECO:0000256" key="1">
    <source>
        <dbReference type="ARBA" id="ARBA00004842"/>
    </source>
</evidence>
<dbReference type="PRINTS" id="PR01100">
    <property type="entry name" value="SHIKIMTKNASE"/>
</dbReference>
<dbReference type="InterPro" id="IPR031322">
    <property type="entry name" value="Shikimate/glucono_kinase"/>
</dbReference>
<comment type="similarity">
    <text evidence="2">Belongs to the shikimate kinase family.</text>
</comment>
<dbReference type="Pfam" id="PF01202">
    <property type="entry name" value="SKI"/>
    <property type="match status" value="1"/>
</dbReference>
<accession>A0A6J6CTP9</accession>
<dbReference type="InterPro" id="IPR003593">
    <property type="entry name" value="AAA+_ATPase"/>
</dbReference>
<dbReference type="SUPFAM" id="SSF52540">
    <property type="entry name" value="P-loop containing nucleoside triphosphate hydrolases"/>
    <property type="match status" value="1"/>
</dbReference>
<evidence type="ECO:0000256" key="9">
    <source>
        <dbReference type="ARBA" id="ARBA00023141"/>
    </source>
</evidence>
<name>A0A6J6CTP9_9ZZZZ</name>
<gene>
    <name evidence="12" type="ORF">UFOPK1561_00531</name>
    <name evidence="13" type="ORF">UFOPK2044_00394</name>
</gene>
<evidence type="ECO:0000256" key="8">
    <source>
        <dbReference type="ARBA" id="ARBA00022840"/>
    </source>
</evidence>
<keyword evidence="6" id="KW-0547">Nucleotide-binding</keyword>
<evidence type="ECO:0000256" key="2">
    <source>
        <dbReference type="ARBA" id="ARBA00006997"/>
    </source>
</evidence>
<organism evidence="12">
    <name type="scientific">freshwater metagenome</name>
    <dbReference type="NCBI Taxonomy" id="449393"/>
    <lineage>
        <taxon>unclassified sequences</taxon>
        <taxon>metagenomes</taxon>
        <taxon>ecological metagenomes</taxon>
    </lineage>
</organism>
<proteinExistence type="inferred from homology"/>
<dbReference type="EMBL" id="CAEZSZ010000049">
    <property type="protein sequence ID" value="CAB4554667.1"/>
    <property type="molecule type" value="Genomic_DNA"/>
</dbReference>
<dbReference type="GO" id="GO:0009423">
    <property type="term" value="P:chorismate biosynthetic process"/>
    <property type="evidence" value="ECO:0007669"/>
    <property type="project" value="UniProtKB-UniPathway"/>
</dbReference>
<evidence type="ECO:0000256" key="7">
    <source>
        <dbReference type="ARBA" id="ARBA00022777"/>
    </source>
</evidence>
<protein>
    <recommendedName>
        <fullName evidence="3">shikimate kinase</fullName>
        <ecNumber evidence="3">2.7.1.71</ecNumber>
    </recommendedName>
</protein>
<keyword evidence="7" id="KW-0418">Kinase</keyword>
<evidence type="ECO:0000256" key="10">
    <source>
        <dbReference type="ARBA" id="ARBA00048567"/>
    </source>
</evidence>
<reference evidence="12" key="1">
    <citation type="submission" date="2020-05" db="EMBL/GenBank/DDBJ databases">
        <authorList>
            <person name="Chiriac C."/>
            <person name="Salcher M."/>
            <person name="Ghai R."/>
            <person name="Kavagutti S V."/>
        </authorList>
    </citation>
    <scope>NUCLEOTIDE SEQUENCE</scope>
</reference>
<keyword evidence="8" id="KW-0067">ATP-binding</keyword>
<dbReference type="GO" id="GO:0004765">
    <property type="term" value="F:shikimate kinase activity"/>
    <property type="evidence" value="ECO:0007669"/>
    <property type="project" value="UniProtKB-EC"/>
</dbReference>
<comment type="pathway">
    <text evidence="1">Metabolic intermediate biosynthesis; chorismate biosynthesis; chorismate from D-erythrose 4-phosphate and phosphoenolpyruvate: step 5/7.</text>
</comment>
<sequence length="166" mass="18315">MPEKQEVIVLVGPMGVGKTTIGKKLAKILSIPFLDTDQIIVKTHGPIDEYFEKNGEPAFRLIEQSALKDAVQAPAVVATGGGAVLSESSRHLLASCTVIYLATDGKHMASRLRKSTRPLLKNGLEDWNRIYEARRSIYKQVADFEIDTSGHSLTETITAIRERLVR</sequence>
<dbReference type="InterPro" id="IPR027417">
    <property type="entry name" value="P-loop_NTPase"/>
</dbReference>
<dbReference type="HAMAP" id="MF_00109">
    <property type="entry name" value="Shikimate_kinase"/>
    <property type="match status" value="1"/>
</dbReference>
<dbReference type="PROSITE" id="PS01128">
    <property type="entry name" value="SHIKIMATE_KINASE"/>
    <property type="match status" value="1"/>
</dbReference>
<dbReference type="GO" id="GO:0008652">
    <property type="term" value="P:amino acid biosynthetic process"/>
    <property type="evidence" value="ECO:0007669"/>
    <property type="project" value="UniProtKB-KW"/>
</dbReference>
<dbReference type="UniPathway" id="UPA00053">
    <property type="reaction ID" value="UER00088"/>
</dbReference>
<dbReference type="Gene3D" id="3.40.50.300">
    <property type="entry name" value="P-loop containing nucleotide triphosphate hydrolases"/>
    <property type="match status" value="1"/>
</dbReference>
<dbReference type="EMBL" id="CAEZVO010000038">
    <property type="protein sequence ID" value="CAB4631310.1"/>
    <property type="molecule type" value="Genomic_DNA"/>
</dbReference>
<dbReference type="GO" id="GO:0005524">
    <property type="term" value="F:ATP binding"/>
    <property type="evidence" value="ECO:0007669"/>
    <property type="project" value="UniProtKB-KW"/>
</dbReference>
<evidence type="ECO:0000256" key="3">
    <source>
        <dbReference type="ARBA" id="ARBA00012154"/>
    </source>
</evidence>
<evidence type="ECO:0000259" key="11">
    <source>
        <dbReference type="SMART" id="SM00382"/>
    </source>
</evidence>
<dbReference type="SMART" id="SM00382">
    <property type="entry name" value="AAA"/>
    <property type="match status" value="1"/>
</dbReference>